<geneLocation type="plasmid" evidence="2">
    <name>pb18-4</name>
</geneLocation>
<name>A0A6C0Y7C4_9GAMM</name>
<reference evidence="1 2" key="1">
    <citation type="submission" date="2019-09" db="EMBL/GenBank/DDBJ databases">
        <title>Non-baumannii Acinetobacter spp. carrying blaNDM-1 isolated in China.</title>
        <authorList>
            <person name="Cui C."/>
            <person name="Chen C."/>
            <person name="Sun J."/>
            <person name="Liu Y."/>
        </authorList>
    </citation>
    <scope>NUCLEOTIDE SEQUENCE [LARGE SCALE GENOMIC DNA]</scope>
    <source>
        <strain evidence="1 2">B18</strain>
        <plasmid evidence="2">pb18-4</plasmid>
    </source>
</reference>
<protein>
    <submittedName>
        <fullName evidence="1">Uncharacterized protein</fullName>
    </submittedName>
</protein>
<dbReference type="RefSeq" id="WP_163146726.1">
    <property type="nucleotide sequence ID" value="NZ_CP044459.1"/>
</dbReference>
<dbReference type="Proteomes" id="UP000503440">
    <property type="component" value="Plasmid pB18-4"/>
</dbReference>
<evidence type="ECO:0000313" key="1">
    <source>
        <dbReference type="EMBL" id="QIC72167.1"/>
    </source>
</evidence>
<evidence type="ECO:0000313" key="2">
    <source>
        <dbReference type="Proteomes" id="UP000503440"/>
    </source>
</evidence>
<dbReference type="AlphaFoldDB" id="A0A6C0Y7C4"/>
<accession>A0A6C0Y7C4</accession>
<dbReference type="EMBL" id="CP044459">
    <property type="protein sequence ID" value="QIC72167.1"/>
    <property type="molecule type" value="Genomic_DNA"/>
</dbReference>
<keyword evidence="1" id="KW-0614">Plasmid</keyword>
<proteinExistence type="predicted"/>
<organism evidence="1 2">
    <name type="scientific">Acinetobacter indicus</name>
    <dbReference type="NCBI Taxonomy" id="756892"/>
    <lineage>
        <taxon>Bacteria</taxon>
        <taxon>Pseudomonadati</taxon>
        <taxon>Pseudomonadota</taxon>
        <taxon>Gammaproteobacteria</taxon>
        <taxon>Moraxellales</taxon>
        <taxon>Moraxellaceae</taxon>
        <taxon>Acinetobacter</taxon>
    </lineage>
</organism>
<gene>
    <name evidence="1" type="ORF">FSC09_17560</name>
</gene>
<sequence length="193" mass="22487">MKDKDQILKMCIESYANPNGILGLFAKKNSQTANQIPCLVEFYILLEQVLLEDKSLYVSGNPENYEYKQGVYFFNEKMIVCLDIEPNTLQYQTYWTTGFIRESKHFTECSGSFLFTFDFVSNEDFNASFIPHIYSYFVIDKSSEEIVPILSMTYLEDFRENLDFVTDGINYLSETFGFKVNPEKIKNKISLSI</sequence>